<dbReference type="GO" id="GO:0005829">
    <property type="term" value="C:cytosol"/>
    <property type="evidence" value="ECO:0007669"/>
    <property type="project" value="TreeGrafter"/>
</dbReference>
<dbReference type="OrthoDB" id="79562at2759"/>
<accession>A0A814PAT5</accession>
<protein>
    <recommendedName>
        <fullName evidence="1">Aminopeptidase N-like N-terminal domain-containing protein</fullName>
    </recommendedName>
</protein>
<dbReference type="PRINTS" id="PR00756">
    <property type="entry name" value="ALADIPTASE"/>
</dbReference>
<keyword evidence="4" id="KW-1185">Reference proteome</keyword>
<dbReference type="Proteomes" id="UP000663877">
    <property type="component" value="Unassembled WGS sequence"/>
</dbReference>
<dbReference type="PANTHER" id="PTHR45726:SF3">
    <property type="entry name" value="LEUKOTRIENE A-4 HYDROLASE"/>
    <property type="match status" value="1"/>
</dbReference>
<gene>
    <name evidence="2" type="ORF">BJG266_LOCUS18005</name>
    <name evidence="3" type="ORF">QVE165_LOCUS20413</name>
</gene>
<dbReference type="PANTHER" id="PTHR45726">
    <property type="entry name" value="LEUKOTRIENE A-4 HYDROLASE"/>
    <property type="match status" value="1"/>
</dbReference>
<dbReference type="InterPro" id="IPR001930">
    <property type="entry name" value="Peptidase_M1"/>
</dbReference>
<evidence type="ECO:0000313" key="3">
    <source>
        <dbReference type="EMBL" id="CAF1103136.1"/>
    </source>
</evidence>
<dbReference type="Proteomes" id="UP000663832">
    <property type="component" value="Unassembled WGS sequence"/>
</dbReference>
<dbReference type="InterPro" id="IPR045357">
    <property type="entry name" value="Aminopeptidase_N-like_N"/>
</dbReference>
<dbReference type="AlphaFoldDB" id="A0A814PAT5"/>
<reference evidence="3" key="1">
    <citation type="submission" date="2021-02" db="EMBL/GenBank/DDBJ databases">
        <authorList>
            <person name="Nowell W R."/>
        </authorList>
    </citation>
    <scope>NUCLEOTIDE SEQUENCE</scope>
</reference>
<dbReference type="InterPro" id="IPR034015">
    <property type="entry name" value="M1_LTA4H"/>
</dbReference>
<dbReference type="Gene3D" id="2.60.40.1730">
    <property type="entry name" value="tricorn interacting facor f3 domain"/>
    <property type="match status" value="1"/>
</dbReference>
<dbReference type="GO" id="GO:0006508">
    <property type="term" value="P:proteolysis"/>
    <property type="evidence" value="ECO:0007669"/>
    <property type="project" value="InterPro"/>
</dbReference>
<evidence type="ECO:0000313" key="2">
    <source>
        <dbReference type="EMBL" id="CAF1039872.1"/>
    </source>
</evidence>
<dbReference type="SUPFAM" id="SSF63737">
    <property type="entry name" value="Leukotriene A4 hydrolase N-terminal domain"/>
    <property type="match status" value="1"/>
</dbReference>
<evidence type="ECO:0000259" key="1">
    <source>
        <dbReference type="Pfam" id="PF17900"/>
    </source>
</evidence>
<comment type="caution">
    <text evidence="3">The sequence shown here is derived from an EMBL/GenBank/DDBJ whole genome shotgun (WGS) entry which is preliminary data.</text>
</comment>
<organism evidence="3 4">
    <name type="scientific">Adineta steineri</name>
    <dbReference type="NCBI Taxonomy" id="433720"/>
    <lineage>
        <taxon>Eukaryota</taxon>
        <taxon>Metazoa</taxon>
        <taxon>Spiralia</taxon>
        <taxon>Gnathifera</taxon>
        <taxon>Rotifera</taxon>
        <taxon>Eurotatoria</taxon>
        <taxon>Bdelloidea</taxon>
        <taxon>Adinetida</taxon>
        <taxon>Adinetidae</taxon>
        <taxon>Adineta</taxon>
    </lineage>
</organism>
<dbReference type="InterPro" id="IPR042097">
    <property type="entry name" value="Aminopeptidase_N-like_N_sf"/>
</dbReference>
<proteinExistence type="predicted"/>
<name>A0A814PAT5_9BILA</name>
<dbReference type="SUPFAM" id="SSF55486">
    <property type="entry name" value="Metalloproteases ('zincins'), catalytic domain"/>
    <property type="match status" value="1"/>
</dbReference>
<feature type="domain" description="Aminopeptidase N-like N-terminal" evidence="1">
    <location>
        <begin position="18"/>
        <end position="164"/>
    </location>
</feature>
<evidence type="ECO:0000313" key="4">
    <source>
        <dbReference type="Proteomes" id="UP000663832"/>
    </source>
</evidence>
<dbReference type="EMBL" id="CAJNOM010000128">
    <property type="protein sequence ID" value="CAF1103136.1"/>
    <property type="molecule type" value="Genomic_DNA"/>
</dbReference>
<dbReference type="Gene3D" id="3.30.2010.30">
    <property type="match status" value="1"/>
</dbReference>
<dbReference type="Pfam" id="PF17900">
    <property type="entry name" value="Peptidase_M1_N"/>
    <property type="match status" value="1"/>
</dbReference>
<sequence>MLIKTSDDDKTITHFDHNLDEKIVLDVDELNIEKIMYQTKSLSFQIDTEHNSLTIDIEYIPKDSPCFSILIYYSTSSDKSKALHWMTIVQTADRQYPFMYSQCQPILARSLYPCQDTPGVKSTYTAKITCPKPLTVLMSVIQTKHDLDTNTYYFEQTIAVSSYLIAIAVGYLVSCNLSDRIRVWCEPSKLKQCKYEFEDTERALSTAEQLLGEYKWKRYNFLVLPPSFPYKPVLFLLLN</sequence>
<dbReference type="EMBL" id="CAJNOI010000090">
    <property type="protein sequence ID" value="CAF1039872.1"/>
    <property type="molecule type" value="Genomic_DNA"/>
</dbReference>